<keyword evidence="3" id="KW-1185">Reference proteome</keyword>
<dbReference type="Proteomes" id="UP000237105">
    <property type="component" value="Unassembled WGS sequence"/>
</dbReference>
<name>A0A2P5E4I0_PARAD</name>
<feature type="region of interest" description="Disordered" evidence="1">
    <location>
        <begin position="28"/>
        <end position="51"/>
    </location>
</feature>
<protein>
    <submittedName>
        <fullName evidence="2">Uncharacterized protein</fullName>
    </submittedName>
</protein>
<dbReference type="AlphaFoldDB" id="A0A2P5E4I0"/>
<comment type="caution">
    <text evidence="2">The sequence shown here is derived from an EMBL/GenBank/DDBJ whole genome shotgun (WGS) entry which is preliminary data.</text>
</comment>
<gene>
    <name evidence="2" type="ORF">PanWU01x14_000130</name>
</gene>
<feature type="compositionally biased region" description="Basic and acidic residues" evidence="1">
    <location>
        <begin position="36"/>
        <end position="51"/>
    </location>
</feature>
<sequence>MATKSDPKAHMVSTIYQVHEINVIPKKAKAMSGLNSKEEQKEMRAKPTEDL</sequence>
<accession>A0A2P5E4I0</accession>
<dbReference type="OrthoDB" id="10375880at2759"/>
<evidence type="ECO:0000256" key="1">
    <source>
        <dbReference type="SAM" id="MobiDB-lite"/>
    </source>
</evidence>
<feature type="non-terminal residue" evidence="2">
    <location>
        <position position="51"/>
    </location>
</feature>
<evidence type="ECO:0000313" key="3">
    <source>
        <dbReference type="Proteomes" id="UP000237105"/>
    </source>
</evidence>
<reference evidence="3" key="1">
    <citation type="submission" date="2016-06" db="EMBL/GenBank/DDBJ databases">
        <title>Parallel loss of symbiosis genes in relatives of nitrogen-fixing non-legume Parasponia.</title>
        <authorList>
            <person name="Van Velzen R."/>
            <person name="Holmer R."/>
            <person name="Bu F."/>
            <person name="Rutten L."/>
            <person name="Van Zeijl A."/>
            <person name="Liu W."/>
            <person name="Santuari L."/>
            <person name="Cao Q."/>
            <person name="Sharma T."/>
            <person name="Shen D."/>
            <person name="Roswanjaya Y."/>
            <person name="Wardhani T."/>
            <person name="Kalhor M.S."/>
            <person name="Jansen J."/>
            <person name="Van den Hoogen J."/>
            <person name="Gungor B."/>
            <person name="Hartog M."/>
            <person name="Hontelez J."/>
            <person name="Verver J."/>
            <person name="Yang W.-C."/>
            <person name="Schijlen E."/>
            <person name="Repin R."/>
            <person name="Schilthuizen M."/>
            <person name="Schranz E."/>
            <person name="Heidstra R."/>
            <person name="Miyata K."/>
            <person name="Fedorova E."/>
            <person name="Kohlen W."/>
            <person name="Bisseling T."/>
            <person name="Smit S."/>
            <person name="Geurts R."/>
        </authorList>
    </citation>
    <scope>NUCLEOTIDE SEQUENCE [LARGE SCALE GENOMIC DNA]</scope>
    <source>
        <strain evidence="3">cv. WU1-14</strain>
    </source>
</reference>
<organism evidence="2 3">
    <name type="scientific">Parasponia andersonii</name>
    <name type="common">Sponia andersonii</name>
    <dbReference type="NCBI Taxonomy" id="3476"/>
    <lineage>
        <taxon>Eukaryota</taxon>
        <taxon>Viridiplantae</taxon>
        <taxon>Streptophyta</taxon>
        <taxon>Embryophyta</taxon>
        <taxon>Tracheophyta</taxon>
        <taxon>Spermatophyta</taxon>
        <taxon>Magnoliopsida</taxon>
        <taxon>eudicotyledons</taxon>
        <taxon>Gunneridae</taxon>
        <taxon>Pentapetalae</taxon>
        <taxon>rosids</taxon>
        <taxon>fabids</taxon>
        <taxon>Rosales</taxon>
        <taxon>Cannabaceae</taxon>
        <taxon>Parasponia</taxon>
    </lineage>
</organism>
<evidence type="ECO:0000313" key="2">
    <source>
        <dbReference type="EMBL" id="PON80457.1"/>
    </source>
</evidence>
<dbReference type="EMBL" id="JXTB01000001">
    <property type="protein sequence ID" value="PON80457.1"/>
    <property type="molecule type" value="Genomic_DNA"/>
</dbReference>
<proteinExistence type="predicted"/>